<name>A0A1Q9LRD0_9PSEU</name>
<dbReference type="PRINTS" id="PR00040">
    <property type="entry name" value="HTHMERR"/>
</dbReference>
<evidence type="ECO:0000313" key="5">
    <source>
        <dbReference type="EMBL" id="OLR94563.1"/>
    </source>
</evidence>
<dbReference type="AlphaFoldDB" id="A0A1Q9LRD0"/>
<dbReference type="InterPro" id="IPR047057">
    <property type="entry name" value="MerR_fam"/>
</dbReference>
<dbReference type="OrthoDB" id="4567915at2"/>
<evidence type="ECO:0000259" key="4">
    <source>
        <dbReference type="PROSITE" id="PS50937"/>
    </source>
</evidence>
<gene>
    <name evidence="5" type="ORF">BJP25_12560</name>
</gene>
<dbReference type="Proteomes" id="UP000186040">
    <property type="component" value="Unassembled WGS sequence"/>
</dbReference>
<dbReference type="PANTHER" id="PTHR30204:SF94">
    <property type="entry name" value="HEAVY METAL-DEPENDENT TRANSCRIPTIONAL REGULATOR HI_0293-RELATED"/>
    <property type="match status" value="1"/>
</dbReference>
<dbReference type="Gene3D" id="1.10.1660.10">
    <property type="match status" value="1"/>
</dbReference>
<dbReference type="Pfam" id="PF00376">
    <property type="entry name" value="MerR"/>
    <property type="match status" value="1"/>
</dbReference>
<comment type="caution">
    <text evidence="5">The sequence shown here is derived from an EMBL/GenBank/DDBJ whole genome shotgun (WGS) entry which is preliminary data.</text>
</comment>
<dbReference type="SUPFAM" id="SSF46955">
    <property type="entry name" value="Putative DNA-binding domain"/>
    <property type="match status" value="1"/>
</dbReference>
<dbReference type="GO" id="GO:0003677">
    <property type="term" value="F:DNA binding"/>
    <property type="evidence" value="ECO:0007669"/>
    <property type="project" value="UniProtKB-KW"/>
</dbReference>
<sequence length="138" mass="14610">MRIGELAKRAGTTARAVRFYEAQGLLDPAERAANGYREYGEGDLRLVSEILSLQAAGLSLEETRPFVACLRAGHEAGDDCADSVAVYRRKIAELDAVAARLAEVRAGLVDLLSDALAREPGPCRVDAGRIGAVGPTAE</sequence>
<reference evidence="5 6" key="1">
    <citation type="submission" date="2016-10" db="EMBL/GenBank/DDBJ databases">
        <title>The Draft Genome Sequence of Actinokineospora bangkokensis 44EHWT reveals the biosynthetic pathway of antifungal compounds Thailandins with unusual extender unit butylmalonyl-CoA.</title>
        <authorList>
            <person name="Greule A."/>
            <person name="Intra B."/>
            <person name="Flemming S."/>
            <person name="Rommel M.G."/>
            <person name="Panbangred W."/>
            <person name="Bechthold A."/>
        </authorList>
    </citation>
    <scope>NUCLEOTIDE SEQUENCE [LARGE SCALE GENOMIC DNA]</scope>
    <source>
        <strain evidence="5 6">44EHW</strain>
    </source>
</reference>
<dbReference type="RefSeq" id="WP_075973941.1">
    <property type="nucleotide sequence ID" value="NZ_MKQR01000007.1"/>
</dbReference>
<protein>
    <submittedName>
        <fullName evidence="5">MerR family transcriptional regulator</fullName>
    </submittedName>
</protein>
<dbReference type="PANTHER" id="PTHR30204">
    <property type="entry name" value="REDOX-CYCLING DRUG-SENSING TRANSCRIPTIONAL ACTIVATOR SOXR"/>
    <property type="match status" value="1"/>
</dbReference>
<evidence type="ECO:0000313" key="6">
    <source>
        <dbReference type="Proteomes" id="UP000186040"/>
    </source>
</evidence>
<evidence type="ECO:0000256" key="2">
    <source>
        <dbReference type="ARBA" id="ARBA00023125"/>
    </source>
</evidence>
<proteinExistence type="predicted"/>
<evidence type="ECO:0000256" key="3">
    <source>
        <dbReference type="ARBA" id="ARBA00023163"/>
    </source>
</evidence>
<dbReference type="STRING" id="1193682.BJP25_12560"/>
<dbReference type="InterPro" id="IPR015358">
    <property type="entry name" value="Tscrpt_reg_MerR_DNA-bd"/>
</dbReference>
<organism evidence="5 6">
    <name type="scientific">Actinokineospora bangkokensis</name>
    <dbReference type="NCBI Taxonomy" id="1193682"/>
    <lineage>
        <taxon>Bacteria</taxon>
        <taxon>Bacillati</taxon>
        <taxon>Actinomycetota</taxon>
        <taxon>Actinomycetes</taxon>
        <taxon>Pseudonocardiales</taxon>
        <taxon>Pseudonocardiaceae</taxon>
        <taxon>Actinokineospora</taxon>
    </lineage>
</organism>
<dbReference type="InterPro" id="IPR009061">
    <property type="entry name" value="DNA-bd_dom_put_sf"/>
</dbReference>
<accession>A0A1Q9LRD0</accession>
<evidence type="ECO:0000256" key="1">
    <source>
        <dbReference type="ARBA" id="ARBA00023015"/>
    </source>
</evidence>
<dbReference type="PROSITE" id="PS50937">
    <property type="entry name" value="HTH_MERR_2"/>
    <property type="match status" value="1"/>
</dbReference>
<keyword evidence="3" id="KW-0804">Transcription</keyword>
<feature type="domain" description="HTH merR-type" evidence="4">
    <location>
        <begin position="1"/>
        <end position="69"/>
    </location>
</feature>
<dbReference type="GO" id="GO:0003700">
    <property type="term" value="F:DNA-binding transcription factor activity"/>
    <property type="evidence" value="ECO:0007669"/>
    <property type="project" value="InterPro"/>
</dbReference>
<dbReference type="EMBL" id="MKQR01000007">
    <property type="protein sequence ID" value="OLR94563.1"/>
    <property type="molecule type" value="Genomic_DNA"/>
</dbReference>
<dbReference type="Pfam" id="PF09278">
    <property type="entry name" value="MerR-DNA-bind"/>
    <property type="match status" value="1"/>
</dbReference>
<keyword evidence="6" id="KW-1185">Reference proteome</keyword>
<dbReference type="InterPro" id="IPR000551">
    <property type="entry name" value="MerR-type_HTH_dom"/>
</dbReference>
<keyword evidence="2" id="KW-0238">DNA-binding</keyword>
<dbReference type="SMART" id="SM00422">
    <property type="entry name" value="HTH_MERR"/>
    <property type="match status" value="1"/>
</dbReference>
<keyword evidence="1" id="KW-0805">Transcription regulation</keyword>